<dbReference type="SUPFAM" id="SSF52833">
    <property type="entry name" value="Thioredoxin-like"/>
    <property type="match status" value="1"/>
</dbReference>
<gene>
    <name evidence="1" type="ORF">UFOPK3547_01479</name>
</gene>
<proteinExistence type="predicted"/>
<reference evidence="1" key="1">
    <citation type="submission" date="2020-05" db="EMBL/GenBank/DDBJ databases">
        <authorList>
            <person name="Chiriac C."/>
            <person name="Salcher M."/>
            <person name="Ghai R."/>
            <person name="Kavagutti S V."/>
        </authorList>
    </citation>
    <scope>NUCLEOTIDE SEQUENCE</scope>
</reference>
<name>A0A6J6A003_9ZZZZ</name>
<dbReference type="EMBL" id="CAESAN010000151">
    <property type="protein sequence ID" value="CAB4346806.1"/>
    <property type="molecule type" value="Genomic_DNA"/>
</dbReference>
<protein>
    <submittedName>
        <fullName evidence="1">Unannotated protein</fullName>
    </submittedName>
</protein>
<dbReference type="AlphaFoldDB" id="A0A6J6A003"/>
<organism evidence="1">
    <name type="scientific">freshwater metagenome</name>
    <dbReference type="NCBI Taxonomy" id="449393"/>
    <lineage>
        <taxon>unclassified sequences</taxon>
        <taxon>metagenomes</taxon>
        <taxon>ecological metagenomes</taxon>
    </lineage>
</organism>
<evidence type="ECO:0000313" key="1">
    <source>
        <dbReference type="EMBL" id="CAB4346806.1"/>
    </source>
</evidence>
<accession>A0A6J6A003</accession>
<sequence length="122" mass="12832">MLNSCELVERTPAALVFINDGEGRCATTLDQVVAGARKFPRVKVAAVVIGGERSRARSLLAAHRWSIPVAQDRDGALSNLYGVAVCPQVVFLREGGVVDAVSVGEVSAAELSRRLSAIDGEA</sequence>
<dbReference type="Gene3D" id="3.40.30.10">
    <property type="entry name" value="Glutaredoxin"/>
    <property type="match status" value="1"/>
</dbReference>
<dbReference type="InterPro" id="IPR036249">
    <property type="entry name" value="Thioredoxin-like_sf"/>
</dbReference>